<evidence type="ECO:0000256" key="2">
    <source>
        <dbReference type="ARBA" id="ARBA00022475"/>
    </source>
</evidence>
<dbReference type="Proteomes" id="UP000676169">
    <property type="component" value="Chromosome"/>
</dbReference>
<dbReference type="Pfam" id="PF02366">
    <property type="entry name" value="PMT"/>
    <property type="match status" value="1"/>
</dbReference>
<dbReference type="InterPro" id="IPR050297">
    <property type="entry name" value="LipidA_mod_glycosyltrf_83"/>
</dbReference>
<dbReference type="GO" id="GO:0010041">
    <property type="term" value="P:response to iron(III) ion"/>
    <property type="evidence" value="ECO:0007669"/>
    <property type="project" value="TreeGrafter"/>
</dbReference>
<evidence type="ECO:0000256" key="1">
    <source>
        <dbReference type="ARBA" id="ARBA00004651"/>
    </source>
</evidence>
<feature type="transmembrane region" description="Helical" evidence="8">
    <location>
        <begin position="335"/>
        <end position="355"/>
    </location>
</feature>
<dbReference type="AlphaFoldDB" id="A0A975G899"/>
<dbReference type="GO" id="GO:0000030">
    <property type="term" value="F:mannosyltransferase activity"/>
    <property type="evidence" value="ECO:0007669"/>
    <property type="project" value="InterPro"/>
</dbReference>
<sequence length="504" mass="55765">MADVSSADDRKLLRRLWLMLAVLVACRLVLLVFAPHTDPSESRYAEISRKMVETSDWITPQFKYGVPFWAKPPLSMWMSALGIGLFGANEFGSRIFIFLAALAVLWLVAKMGARERDPATGLAAAVLLMGMPLFFYCSAAVMTDLPLLLGITMAMAGFRFAVRDGSRGWGYVFFLGLAVGLLAKGPLVGVLVMPPLVGWVVVTGRWRQTWKNLPWFTGTLLMLLIAVPWYVLAERKTPGFIDYFIVGEHWKRFTVKGWQGDLYGHAHATAPGMIAVFVLAGTFPWCLGFLALPFRRLRSLLEWAKADEGGGLYWMLWALWPVVFFLPARNIIATYPLPALPALAMLLAGIAVPLVRKGVGVGSPHALNPLIVSACGAVMVWALGVSLVWTDHAPKFSERELVRRYQKQHQTGDVLLYYGLRKFSAEFYAEGNIDYASSADEVEQKLAAPGRLFLACPTRYISLLPEPVRQRFAAVGTWGPETLYEEIPMLPAMAGGHQASTPKP</sequence>
<dbReference type="KEGG" id="lamb:KBB96_20315"/>
<keyword evidence="2" id="KW-1003">Cell membrane</keyword>
<evidence type="ECO:0000313" key="10">
    <source>
        <dbReference type="EMBL" id="QUE51184.1"/>
    </source>
</evidence>
<comment type="subcellular location">
    <subcellularLocation>
        <location evidence="1">Cell membrane</location>
        <topology evidence="1">Multi-pass membrane protein</topology>
    </subcellularLocation>
</comment>
<feature type="transmembrane region" description="Helical" evidence="8">
    <location>
        <begin position="169"/>
        <end position="193"/>
    </location>
</feature>
<keyword evidence="7 8" id="KW-0472">Membrane</keyword>
<evidence type="ECO:0000256" key="6">
    <source>
        <dbReference type="ARBA" id="ARBA00022989"/>
    </source>
</evidence>
<keyword evidence="5 8" id="KW-0812">Transmembrane</keyword>
<evidence type="ECO:0000256" key="4">
    <source>
        <dbReference type="ARBA" id="ARBA00022679"/>
    </source>
</evidence>
<keyword evidence="11" id="KW-1185">Reference proteome</keyword>
<evidence type="ECO:0000259" key="9">
    <source>
        <dbReference type="Pfam" id="PF02366"/>
    </source>
</evidence>
<evidence type="ECO:0000256" key="5">
    <source>
        <dbReference type="ARBA" id="ARBA00022692"/>
    </source>
</evidence>
<dbReference type="RefSeq" id="WP_211631323.1">
    <property type="nucleotide sequence ID" value="NZ_CP073100.1"/>
</dbReference>
<feature type="transmembrane region" description="Helical" evidence="8">
    <location>
        <begin position="121"/>
        <end position="141"/>
    </location>
</feature>
<evidence type="ECO:0000256" key="3">
    <source>
        <dbReference type="ARBA" id="ARBA00022676"/>
    </source>
</evidence>
<feature type="transmembrane region" description="Helical" evidence="8">
    <location>
        <begin position="91"/>
        <end position="109"/>
    </location>
</feature>
<dbReference type="EMBL" id="CP073100">
    <property type="protein sequence ID" value="QUE51184.1"/>
    <property type="molecule type" value="Genomic_DNA"/>
</dbReference>
<feature type="transmembrane region" description="Helical" evidence="8">
    <location>
        <begin position="213"/>
        <end position="232"/>
    </location>
</feature>
<dbReference type="PANTHER" id="PTHR33908">
    <property type="entry name" value="MANNOSYLTRANSFERASE YKCB-RELATED"/>
    <property type="match status" value="1"/>
</dbReference>
<evidence type="ECO:0000256" key="8">
    <source>
        <dbReference type="SAM" id="Phobius"/>
    </source>
</evidence>
<reference evidence="10" key="1">
    <citation type="submission" date="2021-04" db="EMBL/GenBank/DDBJ databases">
        <title>Luteolibacter sp. 32A isolated from the skin of an Anderson's salamander (Ambystoma andersonii).</title>
        <authorList>
            <person name="Spergser J."/>
            <person name="Busse H.-J."/>
        </authorList>
    </citation>
    <scope>NUCLEOTIDE SEQUENCE</scope>
    <source>
        <strain evidence="10">32A</strain>
    </source>
</reference>
<dbReference type="GO" id="GO:0016763">
    <property type="term" value="F:pentosyltransferase activity"/>
    <property type="evidence" value="ECO:0007669"/>
    <property type="project" value="TreeGrafter"/>
</dbReference>
<dbReference type="PANTHER" id="PTHR33908:SF3">
    <property type="entry name" value="UNDECAPRENYL PHOSPHATE-ALPHA-4-AMINO-4-DEOXY-L-ARABINOSE ARABINOSYL TRANSFERASE"/>
    <property type="match status" value="1"/>
</dbReference>
<feature type="transmembrane region" description="Helical" evidence="8">
    <location>
        <begin position="12"/>
        <end position="34"/>
    </location>
</feature>
<keyword evidence="6 8" id="KW-1133">Transmembrane helix</keyword>
<dbReference type="GO" id="GO:0009103">
    <property type="term" value="P:lipopolysaccharide biosynthetic process"/>
    <property type="evidence" value="ECO:0007669"/>
    <property type="project" value="UniProtKB-ARBA"/>
</dbReference>
<dbReference type="GO" id="GO:0006493">
    <property type="term" value="P:protein O-linked glycosylation"/>
    <property type="evidence" value="ECO:0007669"/>
    <property type="project" value="InterPro"/>
</dbReference>
<keyword evidence="4" id="KW-0808">Transferase</keyword>
<organism evidence="10 11">
    <name type="scientific">Luteolibacter ambystomatis</name>
    <dbReference type="NCBI Taxonomy" id="2824561"/>
    <lineage>
        <taxon>Bacteria</taxon>
        <taxon>Pseudomonadati</taxon>
        <taxon>Verrucomicrobiota</taxon>
        <taxon>Verrucomicrobiia</taxon>
        <taxon>Verrucomicrobiales</taxon>
        <taxon>Verrucomicrobiaceae</taxon>
        <taxon>Luteolibacter</taxon>
    </lineage>
</organism>
<feature type="transmembrane region" description="Helical" evidence="8">
    <location>
        <begin position="272"/>
        <end position="292"/>
    </location>
</feature>
<evidence type="ECO:0000313" key="11">
    <source>
        <dbReference type="Proteomes" id="UP000676169"/>
    </source>
</evidence>
<accession>A0A975G899</accession>
<feature type="domain" description="ArnT-like N-terminal" evidence="9">
    <location>
        <begin position="36"/>
        <end position="244"/>
    </location>
</feature>
<proteinExistence type="predicted"/>
<dbReference type="InterPro" id="IPR003342">
    <property type="entry name" value="ArnT-like_N"/>
</dbReference>
<gene>
    <name evidence="10" type="ORF">KBB96_20315</name>
</gene>
<feature type="transmembrane region" description="Helical" evidence="8">
    <location>
        <begin position="367"/>
        <end position="389"/>
    </location>
</feature>
<evidence type="ECO:0000256" key="7">
    <source>
        <dbReference type="ARBA" id="ARBA00023136"/>
    </source>
</evidence>
<protein>
    <submittedName>
        <fullName evidence="10">Glycosyltransferase family 39 protein</fullName>
    </submittedName>
</protein>
<feature type="transmembrane region" description="Helical" evidence="8">
    <location>
        <begin position="312"/>
        <end position="328"/>
    </location>
</feature>
<dbReference type="GO" id="GO:0005886">
    <property type="term" value="C:plasma membrane"/>
    <property type="evidence" value="ECO:0007669"/>
    <property type="project" value="UniProtKB-SubCell"/>
</dbReference>
<name>A0A975G899_9BACT</name>
<keyword evidence="3" id="KW-0328">Glycosyltransferase</keyword>